<dbReference type="InterPro" id="IPR007632">
    <property type="entry name" value="Anoctamin"/>
</dbReference>
<reference evidence="9" key="1">
    <citation type="journal article" date="2006" name="Science">
        <title>Ancient noncoding elements conserved in the human genome.</title>
        <authorList>
            <person name="Venkatesh B."/>
            <person name="Kirkness E.F."/>
            <person name="Loh Y.H."/>
            <person name="Halpern A.L."/>
            <person name="Lee A.P."/>
            <person name="Johnson J."/>
            <person name="Dandona N."/>
            <person name="Viswanathan L.D."/>
            <person name="Tay A."/>
            <person name="Venter J.C."/>
            <person name="Strausberg R.L."/>
            <person name="Brenner S."/>
        </authorList>
    </citation>
    <scope>NUCLEOTIDE SEQUENCE [LARGE SCALE GENOMIC DNA]</scope>
</reference>
<dbReference type="OMA" id="YNGPLKT"/>
<keyword evidence="4 6" id="KW-1133">Transmembrane helix</keyword>
<feature type="transmembrane region" description="Helical" evidence="6">
    <location>
        <begin position="367"/>
        <end position="387"/>
    </location>
</feature>
<sequence length="692" mass="79158">SSNPSSPVSAHSTETTVQVRGAMMSSWTRPRCQCCQSDTVEPLVAVELMENVSLETKRWLMSRIQAEKRMGGAELMVHPGEDDDGNLLLVSASRHALLRAAEVLGLYKPYKDGSMVTFSNRDKGNFKTADNITEFLTLAERQFIVKRELENIKAVNEHHIPGYPTESLYSGEAICKILHKLYPMHEEEMVDKLTTCWYTPPSLTLEPIDSIYKYFGGSVAMYIRFLEFFTCSMVPMAIFGIAMSCFAQDSVDKYILFAIFNVIWSTVSLELWKRRSSTLAYAWGSLQMKSQFEEPRVDYKGLVGINPITNRHEPYYPSWKRAVKLWFVSGPILCLFLALSLIAMLVFFKMEAWAKAFHKENEGSWSLVPYVPSTLYTLFITITNLLFKTVAKVLTEWGNINFIFALQFRFVNCFAVLFYIAFYMQDVELLRKELASLLIVTQIINQFMETLLPYLYKKIYGDDSSSKESQLKNTPVIDKIKAQGEMTPFPGMFDDYMELFVQFGYISLFSCIYPLSATLIALNNMTEIHTDMLKLCRIFRKPFVAPAANIGVWQIAFEMLGFLSIITNCFLISISPQVVEYCTTHSLTSHRVWLWTVAVEHALIAIKVILALAIPDIPQWVRLKIDRVEYQSLQALKQKVNSFNVIINLAFDTSSNNVKNFQSTSQGTIVKYHDCKRVLHKHLSTFSLKSCY</sequence>
<feature type="transmembrane region" description="Helical" evidence="6">
    <location>
        <begin position="593"/>
        <end position="614"/>
    </location>
</feature>
<feature type="transmembrane region" description="Helical" evidence="6">
    <location>
        <begin position="254"/>
        <end position="272"/>
    </location>
</feature>
<evidence type="ECO:0000313" key="9">
    <source>
        <dbReference type="Proteomes" id="UP000314986"/>
    </source>
</evidence>
<reference evidence="9" key="3">
    <citation type="journal article" date="2014" name="Nature">
        <title>Elephant shark genome provides unique insights into gnathostome evolution.</title>
        <authorList>
            <consortium name="International Elephant Shark Genome Sequencing Consortium"/>
            <person name="Venkatesh B."/>
            <person name="Lee A.P."/>
            <person name="Ravi V."/>
            <person name="Maurya A.K."/>
            <person name="Lian M.M."/>
            <person name="Swann J.B."/>
            <person name="Ohta Y."/>
            <person name="Flajnik M.F."/>
            <person name="Sutoh Y."/>
            <person name="Kasahara M."/>
            <person name="Hoon S."/>
            <person name="Gangu V."/>
            <person name="Roy S.W."/>
            <person name="Irimia M."/>
            <person name="Korzh V."/>
            <person name="Kondrychyn I."/>
            <person name="Lim Z.W."/>
            <person name="Tay B.H."/>
            <person name="Tohari S."/>
            <person name="Kong K.W."/>
            <person name="Ho S."/>
            <person name="Lorente-Galdos B."/>
            <person name="Quilez J."/>
            <person name="Marques-Bonet T."/>
            <person name="Raney B.J."/>
            <person name="Ingham P.W."/>
            <person name="Tay A."/>
            <person name="Hillier L.W."/>
            <person name="Minx P."/>
            <person name="Boehm T."/>
            <person name="Wilson R.K."/>
            <person name="Brenner S."/>
            <person name="Warren W.C."/>
        </authorList>
    </citation>
    <scope>NUCLEOTIDE SEQUENCE [LARGE SCALE GENOMIC DNA]</scope>
</reference>
<keyword evidence="5 6" id="KW-0472">Membrane</keyword>
<evidence type="ECO:0000256" key="3">
    <source>
        <dbReference type="ARBA" id="ARBA00022692"/>
    </source>
</evidence>
<dbReference type="Proteomes" id="UP000314986">
    <property type="component" value="Unassembled WGS sequence"/>
</dbReference>
<evidence type="ECO:0000313" key="8">
    <source>
        <dbReference type="Ensembl" id="ENSCMIP00000027338.1"/>
    </source>
</evidence>
<protein>
    <recommendedName>
        <fullName evidence="6">Anoctamin</fullName>
    </recommendedName>
</protein>
<evidence type="ECO:0000256" key="5">
    <source>
        <dbReference type="ARBA" id="ARBA00023136"/>
    </source>
</evidence>
<feature type="transmembrane region" description="Helical" evidence="6">
    <location>
        <begin position="221"/>
        <end position="242"/>
    </location>
</feature>
<reference evidence="8" key="5">
    <citation type="submission" date="2025-09" db="UniProtKB">
        <authorList>
            <consortium name="Ensembl"/>
        </authorList>
    </citation>
    <scope>IDENTIFICATION</scope>
</reference>
<comment type="subcellular location">
    <subcellularLocation>
        <location evidence="1 6">Membrane</location>
        <topology evidence="1 6">Multi-pass membrane protein</topology>
    </subcellularLocation>
</comment>
<dbReference type="GeneTree" id="ENSGT00940000165986"/>
<reference evidence="9" key="2">
    <citation type="journal article" date="2007" name="PLoS Biol.">
        <title>Survey sequencing and comparative analysis of the elephant shark (Callorhinchus milii) genome.</title>
        <authorList>
            <person name="Venkatesh B."/>
            <person name="Kirkness E.F."/>
            <person name="Loh Y.H."/>
            <person name="Halpern A.L."/>
            <person name="Lee A.P."/>
            <person name="Johnson J."/>
            <person name="Dandona N."/>
            <person name="Viswanathan L.D."/>
            <person name="Tay A."/>
            <person name="Venter J.C."/>
            <person name="Strausberg R.L."/>
            <person name="Brenner S."/>
        </authorList>
    </citation>
    <scope>NUCLEOTIDE SEQUENCE [LARGE SCALE GENOMIC DNA]</scope>
</reference>
<feature type="transmembrane region" description="Helical" evidence="6">
    <location>
        <begin position="399"/>
        <end position="422"/>
    </location>
</feature>
<feature type="transmembrane region" description="Helical" evidence="6">
    <location>
        <begin position="499"/>
        <end position="522"/>
    </location>
</feature>
<comment type="similarity">
    <text evidence="2 6">Belongs to the anoctamin family.</text>
</comment>
<dbReference type="InParanoid" id="A0A4W3IL71"/>
<feature type="domain" description="Anoctamin transmembrane" evidence="7">
    <location>
        <begin position="211"/>
        <end position="627"/>
    </location>
</feature>
<feature type="transmembrane region" description="Helical" evidence="6">
    <location>
        <begin position="325"/>
        <end position="347"/>
    </location>
</feature>
<gene>
    <name evidence="8" type="primary">ano10b</name>
</gene>
<dbReference type="InterPro" id="IPR049452">
    <property type="entry name" value="Anoctamin_TM"/>
</dbReference>
<reference evidence="8" key="4">
    <citation type="submission" date="2025-08" db="UniProtKB">
        <authorList>
            <consortium name="Ensembl"/>
        </authorList>
    </citation>
    <scope>IDENTIFICATION</scope>
</reference>
<name>A0A4W3IL71_CALMI</name>
<proteinExistence type="inferred from homology"/>
<dbReference type="GO" id="GO:0005886">
    <property type="term" value="C:plasma membrane"/>
    <property type="evidence" value="ECO:0007669"/>
    <property type="project" value="TreeGrafter"/>
</dbReference>
<keyword evidence="9" id="KW-1185">Reference proteome</keyword>
<evidence type="ECO:0000259" key="7">
    <source>
        <dbReference type="Pfam" id="PF04547"/>
    </source>
</evidence>
<dbReference type="PANTHER" id="PTHR12308:SF36">
    <property type="entry name" value="ANOCTAMIN"/>
    <property type="match status" value="1"/>
</dbReference>
<keyword evidence="3 6" id="KW-0812">Transmembrane</keyword>
<dbReference type="Pfam" id="PF04547">
    <property type="entry name" value="Anoctamin"/>
    <property type="match status" value="1"/>
</dbReference>
<feature type="transmembrane region" description="Helical" evidence="6">
    <location>
        <begin position="543"/>
        <end position="573"/>
    </location>
</feature>
<organism evidence="8 9">
    <name type="scientific">Callorhinchus milii</name>
    <name type="common">Ghost shark</name>
    <dbReference type="NCBI Taxonomy" id="7868"/>
    <lineage>
        <taxon>Eukaryota</taxon>
        <taxon>Metazoa</taxon>
        <taxon>Chordata</taxon>
        <taxon>Craniata</taxon>
        <taxon>Vertebrata</taxon>
        <taxon>Chondrichthyes</taxon>
        <taxon>Holocephali</taxon>
        <taxon>Chimaeriformes</taxon>
        <taxon>Callorhinchidae</taxon>
        <taxon>Callorhinchus</taxon>
    </lineage>
</organism>
<dbReference type="Ensembl" id="ENSCMIT00000027774.1">
    <property type="protein sequence ID" value="ENSCMIP00000027338.1"/>
    <property type="gene ID" value="ENSCMIG00000011906.1"/>
</dbReference>
<accession>A0A4W3IL71</accession>
<evidence type="ECO:0000256" key="1">
    <source>
        <dbReference type="ARBA" id="ARBA00004141"/>
    </source>
</evidence>
<dbReference type="AlphaFoldDB" id="A0A4W3IL71"/>
<evidence type="ECO:0000256" key="4">
    <source>
        <dbReference type="ARBA" id="ARBA00022989"/>
    </source>
</evidence>
<evidence type="ECO:0000256" key="2">
    <source>
        <dbReference type="ARBA" id="ARBA00009671"/>
    </source>
</evidence>
<dbReference type="GO" id="GO:0005254">
    <property type="term" value="F:chloride channel activity"/>
    <property type="evidence" value="ECO:0007669"/>
    <property type="project" value="TreeGrafter"/>
</dbReference>
<dbReference type="PANTHER" id="PTHR12308">
    <property type="entry name" value="ANOCTAMIN"/>
    <property type="match status" value="1"/>
</dbReference>
<evidence type="ECO:0000256" key="6">
    <source>
        <dbReference type="RuleBase" id="RU280814"/>
    </source>
</evidence>